<keyword evidence="2" id="KW-1185">Reference proteome</keyword>
<comment type="caution">
    <text evidence="1">The sequence shown here is derived from an EMBL/GenBank/DDBJ whole genome shotgun (WGS) entry which is preliminary data.</text>
</comment>
<sequence length="13" mass="1271">GGSAQRAGVLIQD</sequence>
<evidence type="ECO:0000313" key="2">
    <source>
        <dbReference type="Proteomes" id="UP000265520"/>
    </source>
</evidence>
<organism evidence="1 2">
    <name type="scientific">Trifolium medium</name>
    <dbReference type="NCBI Taxonomy" id="97028"/>
    <lineage>
        <taxon>Eukaryota</taxon>
        <taxon>Viridiplantae</taxon>
        <taxon>Streptophyta</taxon>
        <taxon>Embryophyta</taxon>
        <taxon>Tracheophyta</taxon>
        <taxon>Spermatophyta</taxon>
        <taxon>Magnoliopsida</taxon>
        <taxon>eudicotyledons</taxon>
        <taxon>Gunneridae</taxon>
        <taxon>Pentapetalae</taxon>
        <taxon>rosids</taxon>
        <taxon>fabids</taxon>
        <taxon>Fabales</taxon>
        <taxon>Fabaceae</taxon>
        <taxon>Papilionoideae</taxon>
        <taxon>50 kb inversion clade</taxon>
        <taxon>NPAAA clade</taxon>
        <taxon>Hologalegina</taxon>
        <taxon>IRL clade</taxon>
        <taxon>Trifolieae</taxon>
        <taxon>Trifolium</taxon>
    </lineage>
</organism>
<accession>A0A392UH59</accession>
<protein>
    <submittedName>
        <fullName evidence="1">Uncharacterized protein</fullName>
    </submittedName>
</protein>
<name>A0A392UH59_9FABA</name>
<reference evidence="1 2" key="1">
    <citation type="journal article" date="2018" name="Front. Plant Sci.">
        <title>Red Clover (Trifolium pratense) and Zigzag Clover (T. medium) - A Picture of Genomic Similarities and Differences.</title>
        <authorList>
            <person name="Dluhosova J."/>
            <person name="Istvanek J."/>
            <person name="Nedelnik J."/>
            <person name="Repkova J."/>
        </authorList>
    </citation>
    <scope>NUCLEOTIDE SEQUENCE [LARGE SCALE GENOMIC DNA]</scope>
    <source>
        <strain evidence="2">cv. 10/8</strain>
        <tissue evidence="1">Leaf</tissue>
    </source>
</reference>
<dbReference type="Proteomes" id="UP000265520">
    <property type="component" value="Unassembled WGS sequence"/>
</dbReference>
<dbReference type="EMBL" id="LXQA010814591">
    <property type="protein sequence ID" value="MCI72278.1"/>
    <property type="molecule type" value="Genomic_DNA"/>
</dbReference>
<proteinExistence type="predicted"/>
<feature type="non-terminal residue" evidence="1">
    <location>
        <position position="1"/>
    </location>
</feature>
<evidence type="ECO:0000313" key="1">
    <source>
        <dbReference type="EMBL" id="MCI72278.1"/>
    </source>
</evidence>